<comment type="caution">
    <text evidence="2">The sequence shown here is derived from an EMBL/GenBank/DDBJ whole genome shotgun (WGS) entry which is preliminary data.</text>
</comment>
<dbReference type="GO" id="GO:0008168">
    <property type="term" value="F:methyltransferase activity"/>
    <property type="evidence" value="ECO:0007669"/>
    <property type="project" value="UniProtKB-KW"/>
</dbReference>
<dbReference type="GO" id="GO:0032259">
    <property type="term" value="P:methylation"/>
    <property type="evidence" value="ECO:0007669"/>
    <property type="project" value="UniProtKB-KW"/>
</dbReference>
<dbReference type="PANTHER" id="PTHR43591">
    <property type="entry name" value="METHYLTRANSFERASE"/>
    <property type="match status" value="1"/>
</dbReference>
<dbReference type="Pfam" id="PF13489">
    <property type="entry name" value="Methyltransf_23"/>
    <property type="match status" value="1"/>
</dbReference>
<dbReference type="Proteomes" id="UP001408356">
    <property type="component" value="Unassembled WGS sequence"/>
</dbReference>
<proteinExistence type="inferred from homology"/>
<dbReference type="InterPro" id="IPR029063">
    <property type="entry name" value="SAM-dependent_MTases_sf"/>
</dbReference>
<reference evidence="2 3" key="1">
    <citation type="journal article" date="2024" name="J. Plant Pathol.">
        <title>Sequence and assembly of the genome of Seiridium unicorne, isolate CBS 538.82, causal agent of cypress canker disease.</title>
        <authorList>
            <person name="Scali E."/>
            <person name="Rocca G.D."/>
            <person name="Danti R."/>
            <person name="Garbelotto M."/>
            <person name="Barberini S."/>
            <person name="Baroncelli R."/>
            <person name="Emiliani G."/>
        </authorList>
    </citation>
    <scope>NUCLEOTIDE SEQUENCE [LARGE SCALE GENOMIC DNA]</scope>
    <source>
        <strain evidence="2 3">BM-138-508</strain>
    </source>
</reference>
<comment type="similarity">
    <text evidence="1">Belongs to the methyltransferase superfamily. LaeA methyltransferase family.</text>
</comment>
<evidence type="ECO:0000256" key="1">
    <source>
        <dbReference type="ARBA" id="ARBA00038158"/>
    </source>
</evidence>
<sequence length="248" mass="27262">MGYLIHPSVASTLPSSPHVADVGTGTGAFLRHLQGVYPNAVLQGFDISTALFPKSELPGIALTTWDVKEPVSQDQYGKYDLVHARLLAAAMQADEWAPAVRNVSKLLKPGGWLQWEECDFASVKHLRGGEGSHVETARRLGRAFRKGLLDRFEHGWNTLPDDMREAGLTSVVVDFVSSDRVPETRERMTANGMRAVLAWAKLMTARGAPASLHGVDLQKAERDAYEDIRSGCYVRFDIYVASGRMPLA</sequence>
<evidence type="ECO:0000313" key="3">
    <source>
        <dbReference type="Proteomes" id="UP001408356"/>
    </source>
</evidence>
<gene>
    <name evidence="2" type="ORF">SUNI508_04548</name>
</gene>
<keyword evidence="2" id="KW-0808">Transferase</keyword>
<dbReference type="Gene3D" id="3.40.50.150">
    <property type="entry name" value="Vaccinia Virus protein VP39"/>
    <property type="match status" value="1"/>
</dbReference>
<accession>A0ABR2V7T5</accession>
<protein>
    <submittedName>
        <fullName evidence="2">Methyltransferase domain-containing protein</fullName>
    </submittedName>
</protein>
<dbReference type="EMBL" id="JARVKF010000101">
    <property type="protein sequence ID" value="KAK9422881.1"/>
    <property type="molecule type" value="Genomic_DNA"/>
</dbReference>
<dbReference type="PANTHER" id="PTHR43591:SF50">
    <property type="entry name" value="METHYLTRANSFERASE DOMAIN-CONTAINING PROTEIN-RELATED"/>
    <property type="match status" value="1"/>
</dbReference>
<organism evidence="2 3">
    <name type="scientific">Seiridium unicorne</name>
    <dbReference type="NCBI Taxonomy" id="138068"/>
    <lineage>
        <taxon>Eukaryota</taxon>
        <taxon>Fungi</taxon>
        <taxon>Dikarya</taxon>
        <taxon>Ascomycota</taxon>
        <taxon>Pezizomycotina</taxon>
        <taxon>Sordariomycetes</taxon>
        <taxon>Xylariomycetidae</taxon>
        <taxon>Amphisphaeriales</taxon>
        <taxon>Sporocadaceae</taxon>
        <taxon>Seiridium</taxon>
    </lineage>
</organism>
<keyword evidence="3" id="KW-1185">Reference proteome</keyword>
<name>A0ABR2V7T5_9PEZI</name>
<dbReference type="CDD" id="cd02440">
    <property type="entry name" value="AdoMet_MTases"/>
    <property type="match status" value="1"/>
</dbReference>
<dbReference type="SUPFAM" id="SSF53335">
    <property type="entry name" value="S-adenosyl-L-methionine-dependent methyltransferases"/>
    <property type="match status" value="1"/>
</dbReference>
<evidence type="ECO:0000313" key="2">
    <source>
        <dbReference type="EMBL" id="KAK9422881.1"/>
    </source>
</evidence>
<keyword evidence="2" id="KW-0489">Methyltransferase</keyword>